<accession>A0A4R1RAE2</accession>
<dbReference type="InterPro" id="IPR023296">
    <property type="entry name" value="Glyco_hydro_beta-prop_sf"/>
</dbReference>
<comment type="catalytic activity">
    <reaction evidence="8">
        <text>Hydrolysis of terminal non-reducing beta-D-fructofuranoside residues in beta-D-fructofuranosides.</text>
        <dbReference type="EC" id="3.2.1.26"/>
    </reaction>
</comment>
<dbReference type="EC" id="3.2.1.26" evidence="3 8"/>
<comment type="subcellular location">
    <subcellularLocation>
        <location evidence="9">Cytoplasm</location>
    </subcellularLocation>
</comment>
<dbReference type="SUPFAM" id="SSF75005">
    <property type="entry name" value="Arabinanase/levansucrase/invertase"/>
    <property type="match status" value="1"/>
</dbReference>
<comment type="caution">
    <text evidence="12">The sequence shown here is derived from an EMBL/GenBank/DDBJ whole genome shotgun (WGS) entry which is preliminary data.</text>
</comment>
<dbReference type="Pfam" id="PF08244">
    <property type="entry name" value="Glyco_hydro_32C"/>
    <property type="match status" value="1"/>
</dbReference>
<dbReference type="PANTHER" id="PTHR43101">
    <property type="entry name" value="BETA-FRUCTOSIDASE"/>
    <property type="match status" value="1"/>
</dbReference>
<dbReference type="GO" id="GO:0005985">
    <property type="term" value="P:sucrose metabolic process"/>
    <property type="evidence" value="ECO:0007669"/>
    <property type="project" value="UniProtKB-UniPathway"/>
</dbReference>
<comment type="pathway">
    <text evidence="1 9">Glycan biosynthesis; sucrose metabolism.</text>
</comment>
<name>A0A4R1RAE2_HYDET</name>
<sequence>MGEYGWINDPNGFIQYRGRYHLFYQHYPYGPVWGPMHWGHAVSEDLVTWSYLPVALAPDRAYDQDGCFSGSAIEKDGRLYLLYTGHVLTGSGPDEYRQTQNVACSDEGFVFAKLPVNPVIDIAQIPPNASKQDFRDPKVFQSGAHYYLVIGSNDCRRDGQVLLYRSPDLLNWEFVNVLAKGEGRLGSNWECPDLFRLGGRDVLLVSAQHVGGDALHNLHSAVALTGKADLAKGVFETDDFQALDDGFDFYAPQTTLDDKGRRLVVAWMDMWESAEPTRTWGHHWAGAMTLPREMILKDGRLCFKPIREIEKYRRNPSAWHDVGLDGEIELETGGDSYELQVTFEAGTAVEFGLKLRANETEETVLAYDRAQKMFRLNRDRSGRGPKGERRSAADLADNRLELRIFVDRCSVEVFIGEGVKVMTARIYPGRRATRVKLFSKGPCTVRSLRKWDIVTRTIGQGEERR</sequence>
<dbReference type="NCBIfam" id="TIGR01322">
    <property type="entry name" value="scrB_fam"/>
    <property type="match status" value="1"/>
</dbReference>
<evidence type="ECO:0000256" key="8">
    <source>
        <dbReference type="RuleBase" id="RU362110"/>
    </source>
</evidence>
<dbReference type="Gene3D" id="2.115.10.20">
    <property type="entry name" value="Glycosyl hydrolase domain, family 43"/>
    <property type="match status" value="1"/>
</dbReference>
<evidence type="ECO:0000256" key="4">
    <source>
        <dbReference type="ARBA" id="ARBA00019623"/>
    </source>
</evidence>
<dbReference type="Pfam" id="PF00251">
    <property type="entry name" value="Glyco_hydro_32N"/>
    <property type="match status" value="1"/>
</dbReference>
<evidence type="ECO:0000259" key="11">
    <source>
        <dbReference type="Pfam" id="PF08244"/>
    </source>
</evidence>
<reference evidence="12 13" key="1">
    <citation type="submission" date="2019-03" db="EMBL/GenBank/DDBJ databases">
        <title>Genomic Encyclopedia of Type Strains, Phase IV (KMG-IV): sequencing the most valuable type-strain genomes for metagenomic binning, comparative biology and taxonomic classification.</title>
        <authorList>
            <person name="Goeker M."/>
        </authorList>
    </citation>
    <scope>NUCLEOTIDE SEQUENCE [LARGE SCALE GENOMIC DNA]</scope>
    <source>
        <strain evidence="12 13">LX-B</strain>
    </source>
</reference>
<dbReference type="PANTHER" id="PTHR43101:SF1">
    <property type="entry name" value="BETA-FRUCTOSIDASE"/>
    <property type="match status" value="1"/>
</dbReference>
<keyword evidence="5 8" id="KW-0378">Hydrolase</keyword>
<dbReference type="SMART" id="SM00640">
    <property type="entry name" value="Glyco_32"/>
    <property type="match status" value="1"/>
</dbReference>
<organism evidence="12 13">
    <name type="scientific">Hydrogenispora ethanolica</name>
    <dbReference type="NCBI Taxonomy" id="1082276"/>
    <lineage>
        <taxon>Bacteria</taxon>
        <taxon>Bacillati</taxon>
        <taxon>Bacillota</taxon>
        <taxon>Hydrogenispora</taxon>
    </lineage>
</organism>
<evidence type="ECO:0000313" key="12">
    <source>
        <dbReference type="EMBL" id="TCL62723.1"/>
    </source>
</evidence>
<keyword evidence="13" id="KW-1185">Reference proteome</keyword>
<dbReference type="InterPro" id="IPR013148">
    <property type="entry name" value="Glyco_hydro_32_N"/>
</dbReference>
<dbReference type="CDD" id="cd08996">
    <property type="entry name" value="GH32_FFase"/>
    <property type="match status" value="1"/>
</dbReference>
<evidence type="ECO:0000256" key="3">
    <source>
        <dbReference type="ARBA" id="ARBA00012758"/>
    </source>
</evidence>
<comment type="similarity">
    <text evidence="2 8">Belongs to the glycosyl hydrolase 32 family.</text>
</comment>
<dbReference type="InterPro" id="IPR001362">
    <property type="entry name" value="Glyco_hydro_32"/>
</dbReference>
<evidence type="ECO:0000256" key="7">
    <source>
        <dbReference type="ARBA" id="ARBA00033367"/>
    </source>
</evidence>
<dbReference type="SUPFAM" id="SSF49899">
    <property type="entry name" value="Concanavalin A-like lectins/glucanases"/>
    <property type="match status" value="1"/>
</dbReference>
<evidence type="ECO:0000256" key="9">
    <source>
        <dbReference type="RuleBase" id="RU365015"/>
    </source>
</evidence>
<dbReference type="AlphaFoldDB" id="A0A4R1RAE2"/>
<feature type="domain" description="Glycosyl hydrolase family 32 N-terminal" evidence="10">
    <location>
        <begin position="3"/>
        <end position="305"/>
    </location>
</feature>
<evidence type="ECO:0000313" key="13">
    <source>
        <dbReference type="Proteomes" id="UP000295008"/>
    </source>
</evidence>
<dbReference type="GO" id="GO:0004564">
    <property type="term" value="F:beta-fructofuranosidase activity"/>
    <property type="evidence" value="ECO:0007669"/>
    <property type="project" value="UniProtKB-EC"/>
</dbReference>
<keyword evidence="9" id="KW-0963">Cytoplasm</keyword>
<evidence type="ECO:0000256" key="5">
    <source>
        <dbReference type="ARBA" id="ARBA00022801"/>
    </source>
</evidence>
<evidence type="ECO:0000256" key="1">
    <source>
        <dbReference type="ARBA" id="ARBA00004914"/>
    </source>
</evidence>
<evidence type="ECO:0000256" key="2">
    <source>
        <dbReference type="ARBA" id="ARBA00009902"/>
    </source>
</evidence>
<keyword evidence="9" id="KW-0119">Carbohydrate metabolism</keyword>
<dbReference type="Gene3D" id="2.60.120.560">
    <property type="entry name" value="Exo-inulinase, domain 1"/>
    <property type="match status" value="1"/>
</dbReference>
<dbReference type="InterPro" id="IPR013320">
    <property type="entry name" value="ConA-like_dom_sf"/>
</dbReference>
<protein>
    <recommendedName>
        <fullName evidence="4 8">Sucrose-6-phosphate hydrolase</fullName>
        <ecNumber evidence="3 8">3.2.1.26</ecNumber>
    </recommendedName>
    <alternativeName>
        <fullName evidence="7 9">Invertase</fullName>
    </alternativeName>
</protein>
<evidence type="ECO:0000259" key="10">
    <source>
        <dbReference type="Pfam" id="PF00251"/>
    </source>
</evidence>
<feature type="domain" description="Glycosyl hydrolase family 32 C-terminal" evidence="11">
    <location>
        <begin position="308"/>
        <end position="451"/>
    </location>
</feature>
<dbReference type="UniPathway" id="UPA00238"/>
<dbReference type="OrthoDB" id="9759709at2"/>
<dbReference type="InterPro" id="IPR013189">
    <property type="entry name" value="Glyco_hydro_32_C"/>
</dbReference>
<dbReference type="InterPro" id="IPR006232">
    <property type="entry name" value="Suc6P_hydrolase"/>
</dbReference>
<proteinExistence type="inferred from homology"/>
<dbReference type="Proteomes" id="UP000295008">
    <property type="component" value="Unassembled WGS sequence"/>
</dbReference>
<evidence type="ECO:0000256" key="6">
    <source>
        <dbReference type="ARBA" id="ARBA00023295"/>
    </source>
</evidence>
<keyword evidence="6 8" id="KW-0326">Glycosidase</keyword>
<dbReference type="GO" id="GO:0005737">
    <property type="term" value="C:cytoplasm"/>
    <property type="evidence" value="ECO:0007669"/>
    <property type="project" value="UniProtKB-SubCell"/>
</dbReference>
<dbReference type="InterPro" id="IPR051214">
    <property type="entry name" value="GH32_Enzymes"/>
</dbReference>
<comment type="function">
    <text evidence="9">Enables the bacterium to metabolize sucrose as a sole carbon source.</text>
</comment>
<dbReference type="EMBL" id="SLUN01000023">
    <property type="protein sequence ID" value="TCL62723.1"/>
    <property type="molecule type" value="Genomic_DNA"/>
</dbReference>
<gene>
    <name evidence="12" type="ORF">EDC14_10232</name>
</gene>